<dbReference type="InterPro" id="IPR058334">
    <property type="entry name" value="DUF8021"/>
</dbReference>
<proteinExistence type="predicted"/>
<dbReference type="AlphaFoldDB" id="A0A8I0PCN1"/>
<evidence type="ECO:0000256" key="1">
    <source>
        <dbReference type="SAM" id="MobiDB-lite"/>
    </source>
</evidence>
<gene>
    <name evidence="3" type="ORF">H4687_007691</name>
</gene>
<dbReference type="GeneID" id="24312080"/>
<accession>A0A8I0PCN1</accession>
<dbReference type="Pfam" id="PF26061">
    <property type="entry name" value="DUF8021"/>
    <property type="match status" value="1"/>
</dbReference>
<feature type="region of interest" description="Disordered" evidence="1">
    <location>
        <begin position="318"/>
        <end position="376"/>
    </location>
</feature>
<evidence type="ECO:0000313" key="4">
    <source>
        <dbReference type="Proteomes" id="UP000629287"/>
    </source>
</evidence>
<feature type="domain" description="DUF8021" evidence="2">
    <location>
        <begin position="166"/>
        <end position="284"/>
    </location>
</feature>
<evidence type="ECO:0000259" key="2">
    <source>
        <dbReference type="Pfam" id="PF26061"/>
    </source>
</evidence>
<dbReference type="Proteomes" id="UP000629287">
    <property type="component" value="Unassembled WGS sequence"/>
</dbReference>
<dbReference type="EMBL" id="JADBGF010000001">
    <property type="protein sequence ID" value="MBE1601562.1"/>
    <property type="molecule type" value="Genomic_DNA"/>
</dbReference>
<reference evidence="3 4" key="1">
    <citation type="submission" date="2020-10" db="EMBL/GenBank/DDBJ databases">
        <title>Sequencing the genomes of 1000 actinobacteria strains.</title>
        <authorList>
            <person name="Klenk H.-P."/>
        </authorList>
    </citation>
    <scope>NUCLEOTIDE SEQUENCE [LARGE SCALE GENOMIC DNA]</scope>
    <source>
        <strain evidence="3 4">DSM 41803</strain>
    </source>
</reference>
<name>A0A8I0PCN1_9ACTN</name>
<dbReference type="OrthoDB" id="3748128at2"/>
<keyword evidence="4" id="KW-1185">Reference proteome</keyword>
<sequence>MKNVHTIDSEAVPRFVADSGTEVAYARTPGHESDEARSWLKSLADRYFDALLRHSPAELALDPQVRMTENAIAIPMGEGVLWRALTKAPEGFRVDVVDAVSEQIVVGGLLEVRGRPYLAGIRLRVLKGRIIEGEHLLTDMIQPAAWANLERPPDALLQDVPLEQPNDRVELQLIADSYFDALTSEDSRRAPFAADCVRHETGLRTTGNSTPPQLLLPQNTPADERERMQILMNGMSVRSAAEQIDSGLFADLWKVWPRRPIVIDEVKELVAAFPPFMQNGDVRCAPLTGYPGVDRLTTRRRSARSGWRYSRSTRVGFTRSKRRCSSRSTSAPVRAGTQPPVREPSPTARGGVDVPPLLTGASAGRRLRGRQWLNRP</sequence>
<dbReference type="GeneID" id="86832177"/>
<comment type="caution">
    <text evidence="3">The sequence shown here is derived from an EMBL/GenBank/DDBJ whole genome shotgun (WGS) entry which is preliminary data.</text>
</comment>
<evidence type="ECO:0000313" key="3">
    <source>
        <dbReference type="EMBL" id="MBE1601562.1"/>
    </source>
</evidence>
<protein>
    <recommendedName>
        <fullName evidence="2">DUF8021 domain-containing protein</fullName>
    </recommendedName>
</protein>
<organism evidence="3 4">
    <name type="scientific">Streptomyces stelliscabiei</name>
    <dbReference type="NCBI Taxonomy" id="146820"/>
    <lineage>
        <taxon>Bacteria</taxon>
        <taxon>Bacillati</taxon>
        <taxon>Actinomycetota</taxon>
        <taxon>Actinomycetes</taxon>
        <taxon>Kitasatosporales</taxon>
        <taxon>Streptomycetaceae</taxon>
        <taxon>Streptomyces</taxon>
    </lineage>
</organism>
<dbReference type="RefSeq" id="WP_012999356.1">
    <property type="nucleotide sequence ID" value="NZ_JADBGF010000001.1"/>
</dbReference>